<dbReference type="EMBL" id="SEOQ01000898">
    <property type="protein sequence ID" value="TFY55630.1"/>
    <property type="molecule type" value="Genomic_DNA"/>
</dbReference>
<reference evidence="2 3" key="1">
    <citation type="submission" date="2019-02" db="EMBL/GenBank/DDBJ databases">
        <title>Genome sequencing of the rare red list fungi Dentipellis fragilis.</title>
        <authorList>
            <person name="Buettner E."/>
            <person name="Kellner H."/>
        </authorList>
    </citation>
    <scope>NUCLEOTIDE SEQUENCE [LARGE SCALE GENOMIC DNA]</scope>
    <source>
        <strain evidence="2 3">DSM 105465</strain>
    </source>
</reference>
<comment type="caution">
    <text evidence="2">The sequence shown here is derived from an EMBL/GenBank/DDBJ whole genome shotgun (WGS) entry which is preliminary data.</text>
</comment>
<name>A0A4Y9XZX6_9AGAM</name>
<evidence type="ECO:0000256" key="1">
    <source>
        <dbReference type="SAM" id="MobiDB-lite"/>
    </source>
</evidence>
<feature type="compositionally biased region" description="Low complexity" evidence="1">
    <location>
        <begin position="47"/>
        <end position="59"/>
    </location>
</feature>
<dbReference type="Proteomes" id="UP000298327">
    <property type="component" value="Unassembled WGS sequence"/>
</dbReference>
<evidence type="ECO:0000313" key="3">
    <source>
        <dbReference type="Proteomes" id="UP000298327"/>
    </source>
</evidence>
<dbReference type="AlphaFoldDB" id="A0A4Y9XZX6"/>
<accession>A0A4Y9XZX6</accession>
<organism evidence="2 3">
    <name type="scientific">Dentipellis fragilis</name>
    <dbReference type="NCBI Taxonomy" id="205917"/>
    <lineage>
        <taxon>Eukaryota</taxon>
        <taxon>Fungi</taxon>
        <taxon>Dikarya</taxon>
        <taxon>Basidiomycota</taxon>
        <taxon>Agaricomycotina</taxon>
        <taxon>Agaricomycetes</taxon>
        <taxon>Russulales</taxon>
        <taxon>Hericiaceae</taxon>
        <taxon>Dentipellis</taxon>
    </lineage>
</organism>
<protein>
    <submittedName>
        <fullName evidence="2">Uncharacterized protein</fullName>
    </submittedName>
</protein>
<evidence type="ECO:0000313" key="2">
    <source>
        <dbReference type="EMBL" id="TFY55630.1"/>
    </source>
</evidence>
<sequence length="111" mass="11558">MSRIQAPPPHVVSRIGAARVVPGAASIALRPTLAESGTSLAAALTSSKASSSAAQTSSTPQNTIHGVVSSRTCPRSIGVWQTHGPNGMEILHQYFGLRTENPENCLIRASQ</sequence>
<proteinExistence type="predicted"/>
<feature type="region of interest" description="Disordered" evidence="1">
    <location>
        <begin position="47"/>
        <end position="68"/>
    </location>
</feature>
<gene>
    <name evidence="2" type="ORF">EVG20_g9249</name>
</gene>
<keyword evidence="3" id="KW-1185">Reference proteome</keyword>